<dbReference type="OrthoDB" id="6616542at2759"/>
<evidence type="ECO:0000256" key="2">
    <source>
        <dbReference type="ARBA" id="ARBA00022475"/>
    </source>
</evidence>
<dbReference type="Pfam" id="PF08395">
    <property type="entry name" value="7tm_7"/>
    <property type="match status" value="1"/>
</dbReference>
<protein>
    <submittedName>
        <fullName evidence="7">Uncharacterized protein</fullName>
    </submittedName>
</protein>
<comment type="caution">
    <text evidence="7">The sequence shown here is derived from an EMBL/GenBank/DDBJ whole genome shotgun (WGS) entry which is preliminary data.</text>
</comment>
<keyword evidence="5 6" id="KW-0472">Membrane</keyword>
<name>A0A9P0JY23_ACAOB</name>
<comment type="subcellular location">
    <subcellularLocation>
        <location evidence="1">Cell membrane</location>
        <topology evidence="1">Multi-pass membrane protein</topology>
    </subcellularLocation>
</comment>
<keyword evidence="4 6" id="KW-1133">Transmembrane helix</keyword>
<evidence type="ECO:0000256" key="1">
    <source>
        <dbReference type="ARBA" id="ARBA00004651"/>
    </source>
</evidence>
<proteinExistence type="predicted"/>
<keyword evidence="8" id="KW-1185">Reference proteome</keyword>
<dbReference type="GO" id="GO:0005886">
    <property type="term" value="C:plasma membrane"/>
    <property type="evidence" value="ECO:0007669"/>
    <property type="project" value="UniProtKB-SubCell"/>
</dbReference>
<dbReference type="Proteomes" id="UP001152888">
    <property type="component" value="Unassembled WGS sequence"/>
</dbReference>
<sequence length="88" mass="9981">MCSAGASINKEVKSASMDILERLAKISVTEEHKQNNFNLHESLSLLVHFLTLKAPSITAGKYFQLDYTLIFTLLASTYYYVAIFIQFK</sequence>
<keyword evidence="3 6" id="KW-0812">Transmembrane</keyword>
<evidence type="ECO:0000256" key="6">
    <source>
        <dbReference type="SAM" id="Phobius"/>
    </source>
</evidence>
<organism evidence="7 8">
    <name type="scientific">Acanthoscelides obtectus</name>
    <name type="common">Bean weevil</name>
    <name type="synonym">Bruchus obtectus</name>
    <dbReference type="NCBI Taxonomy" id="200917"/>
    <lineage>
        <taxon>Eukaryota</taxon>
        <taxon>Metazoa</taxon>
        <taxon>Ecdysozoa</taxon>
        <taxon>Arthropoda</taxon>
        <taxon>Hexapoda</taxon>
        <taxon>Insecta</taxon>
        <taxon>Pterygota</taxon>
        <taxon>Neoptera</taxon>
        <taxon>Endopterygota</taxon>
        <taxon>Coleoptera</taxon>
        <taxon>Polyphaga</taxon>
        <taxon>Cucujiformia</taxon>
        <taxon>Chrysomeloidea</taxon>
        <taxon>Chrysomelidae</taxon>
        <taxon>Bruchinae</taxon>
        <taxon>Bruchini</taxon>
        <taxon>Acanthoscelides</taxon>
    </lineage>
</organism>
<dbReference type="InterPro" id="IPR013604">
    <property type="entry name" value="7TM_chemorcpt"/>
</dbReference>
<evidence type="ECO:0000313" key="7">
    <source>
        <dbReference type="EMBL" id="CAH1963321.1"/>
    </source>
</evidence>
<gene>
    <name evidence="7" type="ORF">ACAOBT_LOCUS5143</name>
</gene>
<dbReference type="GO" id="GO:0050909">
    <property type="term" value="P:sensory perception of taste"/>
    <property type="evidence" value="ECO:0007669"/>
    <property type="project" value="InterPro"/>
</dbReference>
<evidence type="ECO:0000256" key="3">
    <source>
        <dbReference type="ARBA" id="ARBA00022692"/>
    </source>
</evidence>
<evidence type="ECO:0000256" key="5">
    <source>
        <dbReference type="ARBA" id="ARBA00023136"/>
    </source>
</evidence>
<accession>A0A9P0JY23</accession>
<keyword evidence="2" id="KW-1003">Cell membrane</keyword>
<evidence type="ECO:0000256" key="4">
    <source>
        <dbReference type="ARBA" id="ARBA00022989"/>
    </source>
</evidence>
<dbReference type="AlphaFoldDB" id="A0A9P0JY23"/>
<dbReference type="EMBL" id="CAKOFQ010006707">
    <property type="protein sequence ID" value="CAH1963321.1"/>
    <property type="molecule type" value="Genomic_DNA"/>
</dbReference>
<reference evidence="7" key="1">
    <citation type="submission" date="2022-03" db="EMBL/GenBank/DDBJ databases">
        <authorList>
            <person name="Sayadi A."/>
        </authorList>
    </citation>
    <scope>NUCLEOTIDE SEQUENCE</scope>
</reference>
<evidence type="ECO:0000313" key="8">
    <source>
        <dbReference type="Proteomes" id="UP001152888"/>
    </source>
</evidence>
<feature type="transmembrane region" description="Helical" evidence="6">
    <location>
        <begin position="67"/>
        <end position="87"/>
    </location>
</feature>